<gene>
    <name evidence="1" type="ORF">RHMOL_Rhmol01G0343400</name>
</gene>
<comment type="caution">
    <text evidence="1">The sequence shown here is derived from an EMBL/GenBank/DDBJ whole genome shotgun (WGS) entry which is preliminary data.</text>
</comment>
<keyword evidence="2" id="KW-1185">Reference proteome</keyword>
<evidence type="ECO:0000313" key="1">
    <source>
        <dbReference type="EMBL" id="KAI8574294.1"/>
    </source>
</evidence>
<protein>
    <submittedName>
        <fullName evidence="1">Uncharacterized protein</fullName>
    </submittedName>
</protein>
<sequence>MEEEEKIVKGDDDVELDATLEDLYMGGSLKVWREKNILKPAPGKRRSNCQNEVYHKQIGPGMFQQMTQQMCGFDDLARETFVCEQCPNVKYEREGYFFIAVDGQVQALVGYEETIKHLDEHLVDISTKGVTKPKEVRKFKGILLDGRRVSISGPLALSCEALALRKACLMGKALHLSGIQLLLEHFRSRIALGPLVATIYCSVQKYVRIEKNSDARVKSLRDIEAGEGDSRSLLDAFFFGKPKQKQLMSVLSLH</sequence>
<name>A0ACC0QA05_RHOML</name>
<dbReference type="Proteomes" id="UP001062846">
    <property type="component" value="Chromosome 1"/>
</dbReference>
<accession>A0ACC0QA05</accession>
<evidence type="ECO:0000313" key="2">
    <source>
        <dbReference type="Proteomes" id="UP001062846"/>
    </source>
</evidence>
<reference evidence="1" key="1">
    <citation type="submission" date="2022-02" db="EMBL/GenBank/DDBJ databases">
        <title>Plant Genome Project.</title>
        <authorList>
            <person name="Zhang R.-G."/>
        </authorList>
    </citation>
    <scope>NUCLEOTIDE SEQUENCE</scope>
    <source>
        <strain evidence="1">AT1</strain>
    </source>
</reference>
<proteinExistence type="predicted"/>
<organism evidence="1 2">
    <name type="scientific">Rhododendron molle</name>
    <name type="common">Chinese azalea</name>
    <name type="synonym">Azalea mollis</name>
    <dbReference type="NCBI Taxonomy" id="49168"/>
    <lineage>
        <taxon>Eukaryota</taxon>
        <taxon>Viridiplantae</taxon>
        <taxon>Streptophyta</taxon>
        <taxon>Embryophyta</taxon>
        <taxon>Tracheophyta</taxon>
        <taxon>Spermatophyta</taxon>
        <taxon>Magnoliopsida</taxon>
        <taxon>eudicotyledons</taxon>
        <taxon>Gunneridae</taxon>
        <taxon>Pentapetalae</taxon>
        <taxon>asterids</taxon>
        <taxon>Ericales</taxon>
        <taxon>Ericaceae</taxon>
        <taxon>Ericoideae</taxon>
        <taxon>Rhodoreae</taxon>
        <taxon>Rhododendron</taxon>
    </lineage>
</organism>
<dbReference type="EMBL" id="CM046388">
    <property type="protein sequence ID" value="KAI8574294.1"/>
    <property type="molecule type" value="Genomic_DNA"/>
</dbReference>